<dbReference type="GO" id="GO:0006777">
    <property type="term" value="P:Mo-molybdopterin cofactor biosynthetic process"/>
    <property type="evidence" value="ECO:0007669"/>
    <property type="project" value="InterPro"/>
</dbReference>
<dbReference type="Proteomes" id="UP000199129">
    <property type="component" value="Unassembled WGS sequence"/>
</dbReference>
<reference evidence="4 9" key="3">
    <citation type="submission" date="2019-09" db="EMBL/GenBank/DDBJ databases">
        <title>Draft genome sequences of 48 bacterial type strains from the CCUG.</title>
        <authorList>
            <person name="Tunovic T."/>
            <person name="Pineiro-Iglesias B."/>
            <person name="Unosson C."/>
            <person name="Inganas E."/>
            <person name="Ohlen M."/>
            <person name="Cardew S."/>
            <person name="Jensie-Markopoulos S."/>
            <person name="Salva-Serra F."/>
            <person name="Jaen-Luchoro D."/>
            <person name="Karlsson R."/>
            <person name="Svensson-Stadler L."/>
            <person name="Chun J."/>
            <person name="Moore E."/>
        </authorList>
    </citation>
    <scope>NUCLEOTIDE SEQUENCE [LARGE SCALE GENOMIC DNA]</scope>
    <source>
        <strain evidence="4 9">CCUG 51524</strain>
    </source>
</reference>
<comment type="similarity">
    <text evidence="2">Belongs to the MoaD family.</text>
</comment>
<dbReference type="PANTHER" id="PTHR33359">
    <property type="entry name" value="MOLYBDOPTERIN SYNTHASE SULFUR CARRIER SUBUNIT"/>
    <property type="match status" value="1"/>
</dbReference>
<dbReference type="InterPro" id="IPR003749">
    <property type="entry name" value="ThiS/MoaD-like"/>
</dbReference>
<dbReference type="InterPro" id="IPR012675">
    <property type="entry name" value="Beta-grasp_dom_sf"/>
</dbReference>
<dbReference type="SUPFAM" id="SSF54285">
    <property type="entry name" value="MoaD/ThiS"/>
    <property type="match status" value="1"/>
</dbReference>
<accession>A0A1H5AVE4</accession>
<dbReference type="PANTHER" id="PTHR33359:SF1">
    <property type="entry name" value="MOLYBDOPTERIN SYNTHASE SULFUR CARRIER SUBUNIT"/>
    <property type="match status" value="1"/>
</dbReference>
<proteinExistence type="inferred from homology"/>
<dbReference type="EMBL" id="PYWX01000053">
    <property type="protein sequence ID" value="PTC24366.1"/>
    <property type="molecule type" value="Genomic_DNA"/>
</dbReference>
<dbReference type="AlphaFoldDB" id="A0A1H5AVE4"/>
<evidence type="ECO:0000313" key="9">
    <source>
        <dbReference type="Proteomes" id="UP000423257"/>
    </source>
</evidence>
<evidence type="ECO:0000313" key="5">
    <source>
        <dbReference type="EMBL" id="PTC24366.1"/>
    </source>
</evidence>
<dbReference type="Proteomes" id="UP000423257">
    <property type="component" value="Unassembled WGS sequence"/>
</dbReference>
<evidence type="ECO:0000256" key="3">
    <source>
        <dbReference type="ARBA" id="ARBA00024247"/>
    </source>
</evidence>
<evidence type="ECO:0000313" key="4">
    <source>
        <dbReference type="EMBL" id="KAB0567537.1"/>
    </source>
</evidence>
<evidence type="ECO:0000313" key="6">
    <source>
        <dbReference type="EMBL" id="SED45714.1"/>
    </source>
</evidence>
<evidence type="ECO:0000256" key="2">
    <source>
        <dbReference type="ARBA" id="ARBA00024200"/>
    </source>
</evidence>
<name>A0A1H5AVE4_9PSED</name>
<keyword evidence="1" id="KW-0547">Nucleotide-binding</keyword>
<dbReference type="InterPro" id="IPR044672">
    <property type="entry name" value="MOCS2A"/>
</dbReference>
<reference evidence="5 8" key="2">
    <citation type="submission" date="2018-03" db="EMBL/GenBank/DDBJ databases">
        <title>Draft genome sequence of the type strain of Pseudomonas palleroniana LMG 23076, isolated from rice in Cameroon.</title>
        <authorList>
            <person name="Tambong J.T."/>
        </authorList>
    </citation>
    <scope>NUCLEOTIDE SEQUENCE [LARGE SCALE GENOMIC DNA]</scope>
    <source>
        <strain evidence="5 8">LMG 23076</strain>
    </source>
</reference>
<dbReference type="Gene3D" id="3.10.20.30">
    <property type="match status" value="1"/>
</dbReference>
<dbReference type="GO" id="GO:0000166">
    <property type="term" value="F:nucleotide binding"/>
    <property type="evidence" value="ECO:0007669"/>
    <property type="project" value="UniProtKB-KW"/>
</dbReference>
<dbReference type="Pfam" id="PF02597">
    <property type="entry name" value="ThiS"/>
    <property type="match status" value="1"/>
</dbReference>
<dbReference type="EMBL" id="VZPQ01000005">
    <property type="protein sequence ID" value="KAB0567537.1"/>
    <property type="molecule type" value="Genomic_DNA"/>
</dbReference>
<dbReference type="GO" id="GO:1990133">
    <property type="term" value="C:molybdopterin adenylyltransferase complex"/>
    <property type="evidence" value="ECO:0007669"/>
    <property type="project" value="TreeGrafter"/>
</dbReference>
<reference evidence="6 7" key="1">
    <citation type="submission" date="2016-10" db="EMBL/GenBank/DDBJ databases">
        <authorList>
            <person name="de Groot N.N."/>
        </authorList>
    </citation>
    <scope>NUCLEOTIDE SEQUENCE [LARGE SCALE GENOMIC DNA]</scope>
    <source>
        <strain evidence="6 7">BS3265</strain>
    </source>
</reference>
<dbReference type="NCBIfam" id="TIGR01682">
    <property type="entry name" value="moaD"/>
    <property type="match status" value="1"/>
</dbReference>
<dbReference type="CDD" id="cd00754">
    <property type="entry name" value="Ubl_MoaD"/>
    <property type="match status" value="1"/>
</dbReference>
<evidence type="ECO:0000256" key="1">
    <source>
        <dbReference type="ARBA" id="ARBA00022741"/>
    </source>
</evidence>
<dbReference type="Proteomes" id="UP000240476">
    <property type="component" value="Unassembled WGS sequence"/>
</dbReference>
<gene>
    <name evidence="4" type="primary">moaD</name>
    <name evidence="5" type="ORF">C9383_19100</name>
    <name evidence="4" type="ORF">F7R03_11110</name>
    <name evidence="6" type="ORF">SAMN04490198_0243</name>
</gene>
<sequence length="83" mass="9172">MILISYFARYRDQLGIGGEKIALNSSLRTIEDVRQQLCARGPIWQQVLGESSLMCALNHELCTPAAVIEDFDEVAFFPPVTGG</sequence>
<keyword evidence="8" id="KW-1185">Reference proteome</keyword>
<protein>
    <recommendedName>
        <fullName evidence="3">Molybdopterin synthase sulfur carrier subunit</fullName>
    </recommendedName>
</protein>
<dbReference type="InterPro" id="IPR016155">
    <property type="entry name" value="Mopterin_synth/thiamin_S_b"/>
</dbReference>
<dbReference type="EMBL" id="FNUA01000001">
    <property type="protein sequence ID" value="SED45714.1"/>
    <property type="molecule type" value="Genomic_DNA"/>
</dbReference>
<organism evidence="6 7">
    <name type="scientific">Pseudomonas palleroniana</name>
    <dbReference type="NCBI Taxonomy" id="191390"/>
    <lineage>
        <taxon>Bacteria</taxon>
        <taxon>Pseudomonadati</taxon>
        <taxon>Pseudomonadota</taxon>
        <taxon>Gammaproteobacteria</taxon>
        <taxon>Pseudomonadales</taxon>
        <taxon>Pseudomonadaceae</taxon>
        <taxon>Pseudomonas</taxon>
    </lineage>
</organism>
<dbReference type="RefSeq" id="WP_090365743.1">
    <property type="nucleotide sequence ID" value="NZ_FNUA01000001.1"/>
</dbReference>
<evidence type="ECO:0000313" key="7">
    <source>
        <dbReference type="Proteomes" id="UP000199129"/>
    </source>
</evidence>
<evidence type="ECO:0000313" key="8">
    <source>
        <dbReference type="Proteomes" id="UP000240476"/>
    </source>
</evidence>